<gene>
    <name evidence="2" type="ORF">GGR39_003356</name>
</gene>
<accession>A0A7W6C3W0</accession>
<keyword evidence="3" id="KW-1185">Reference proteome</keyword>
<protein>
    <recommendedName>
        <fullName evidence="1">Antitoxin Xre-like helix-turn-helix domain-containing protein</fullName>
    </recommendedName>
</protein>
<evidence type="ECO:0000313" key="3">
    <source>
        <dbReference type="Proteomes" id="UP000561459"/>
    </source>
</evidence>
<evidence type="ECO:0000259" key="1">
    <source>
        <dbReference type="Pfam" id="PF20432"/>
    </source>
</evidence>
<dbReference type="EMBL" id="JACIDY010000014">
    <property type="protein sequence ID" value="MBB3941675.1"/>
    <property type="molecule type" value="Genomic_DNA"/>
</dbReference>
<dbReference type="AlphaFoldDB" id="A0A7W6C3W0"/>
<dbReference type="InterPro" id="IPR046847">
    <property type="entry name" value="Xre-like_HTH"/>
</dbReference>
<evidence type="ECO:0000313" key="2">
    <source>
        <dbReference type="EMBL" id="MBB3941675.1"/>
    </source>
</evidence>
<dbReference type="Proteomes" id="UP000561459">
    <property type="component" value="Unassembled WGS sequence"/>
</dbReference>
<feature type="domain" description="Antitoxin Xre-like helix-turn-helix" evidence="1">
    <location>
        <begin position="15"/>
        <end position="76"/>
    </location>
</feature>
<dbReference type="GO" id="GO:0003677">
    <property type="term" value="F:DNA binding"/>
    <property type="evidence" value="ECO:0007669"/>
    <property type="project" value="InterPro"/>
</dbReference>
<dbReference type="Pfam" id="PF20432">
    <property type="entry name" value="Xre-like-HTH"/>
    <property type="match status" value="1"/>
</dbReference>
<name>A0A7W6C3W0_9SPHN</name>
<reference evidence="2 3" key="1">
    <citation type="submission" date="2020-08" db="EMBL/GenBank/DDBJ databases">
        <title>Genomic Encyclopedia of Type Strains, Phase IV (KMG-IV): sequencing the most valuable type-strain genomes for metagenomic binning, comparative biology and taxonomic classification.</title>
        <authorList>
            <person name="Goeker M."/>
        </authorList>
    </citation>
    <scope>NUCLEOTIDE SEQUENCE [LARGE SCALE GENOMIC DNA]</scope>
    <source>
        <strain evidence="2 3">DSM 27568</strain>
    </source>
</reference>
<comment type="caution">
    <text evidence="2">The sequence shown here is derived from an EMBL/GenBank/DDBJ whole genome shotgun (WGS) entry which is preliminary data.</text>
</comment>
<proteinExistence type="predicted"/>
<sequence length="162" mass="18365">MATAAHPAAPSKALDHKDLTGSAPRTFFRIIESWALKEAEQMKLLGRDSRSTFLTFKRGTAASIHKDALKRISYVIKGLQMLLSRTADAWGPQAQYHVALRRPSGDRADDFAQFRRLLHGAPSYRDPTRLMHNPLTAHVRWRPSYRIVASCFSADPAVRRRR</sequence>
<organism evidence="2 3">
    <name type="scientific">Novosphingobium fluoreni</name>
    <dbReference type="NCBI Taxonomy" id="1391222"/>
    <lineage>
        <taxon>Bacteria</taxon>
        <taxon>Pseudomonadati</taxon>
        <taxon>Pseudomonadota</taxon>
        <taxon>Alphaproteobacteria</taxon>
        <taxon>Sphingomonadales</taxon>
        <taxon>Sphingomonadaceae</taxon>
        <taxon>Novosphingobium</taxon>
    </lineage>
</organism>